<keyword evidence="1" id="KW-0472">Membrane</keyword>
<dbReference type="AlphaFoldDB" id="A0A7W4SS17"/>
<keyword evidence="6" id="KW-1185">Reference proteome</keyword>
<dbReference type="Proteomes" id="UP000524535">
    <property type="component" value="Unassembled WGS sequence"/>
</dbReference>
<gene>
    <name evidence="3" type="ORF">GGE31_000763</name>
    <name evidence="2" type="ORF">GGE33_001022</name>
    <name evidence="4" type="ORF">GGE35_000761</name>
</gene>
<keyword evidence="1" id="KW-0812">Transmembrane</keyword>
<feature type="transmembrane region" description="Helical" evidence="1">
    <location>
        <begin position="12"/>
        <end position="33"/>
    </location>
</feature>
<dbReference type="Proteomes" id="UP000576087">
    <property type="component" value="Unassembled WGS sequence"/>
</dbReference>
<dbReference type="EMBL" id="JACIGY010000001">
    <property type="protein sequence ID" value="MBB4410292.1"/>
    <property type="molecule type" value="Genomic_DNA"/>
</dbReference>
<evidence type="ECO:0000313" key="3">
    <source>
        <dbReference type="EMBL" id="MBB4410292.1"/>
    </source>
</evidence>
<name>A0A7W4SS17_9HYPH</name>
<evidence type="ECO:0000313" key="5">
    <source>
        <dbReference type="Proteomes" id="UP000520770"/>
    </source>
</evidence>
<dbReference type="EMBL" id="JACIGW010000001">
    <property type="protein sequence ID" value="MBB4347314.1"/>
    <property type="molecule type" value="Genomic_DNA"/>
</dbReference>
<evidence type="ECO:0000313" key="7">
    <source>
        <dbReference type="Proteomes" id="UP000576087"/>
    </source>
</evidence>
<proteinExistence type="predicted"/>
<protein>
    <submittedName>
        <fullName evidence="4">Uncharacterized protein</fullName>
    </submittedName>
</protein>
<organism evidence="4 7">
    <name type="scientific">Aliirhizobium cellulosilyticum</name>
    <dbReference type="NCBI Taxonomy" id="393664"/>
    <lineage>
        <taxon>Bacteria</taxon>
        <taxon>Pseudomonadati</taxon>
        <taxon>Pseudomonadota</taxon>
        <taxon>Alphaproteobacteria</taxon>
        <taxon>Hyphomicrobiales</taxon>
        <taxon>Rhizobiaceae</taxon>
        <taxon>Aliirhizobium</taxon>
    </lineage>
</organism>
<comment type="caution">
    <text evidence="4">The sequence shown here is derived from an EMBL/GenBank/DDBJ whole genome shotgun (WGS) entry which is preliminary data.</text>
</comment>
<dbReference type="RefSeq" id="WP_280518259.1">
    <property type="nucleotide sequence ID" value="NZ_JACIGW010000001.1"/>
</dbReference>
<sequence length="40" mass="4223">MANETKRKALGGMSTFVAVIFLIAIALAAFYLFGMTPGEA</sequence>
<evidence type="ECO:0000313" key="6">
    <source>
        <dbReference type="Proteomes" id="UP000524535"/>
    </source>
</evidence>
<keyword evidence="1" id="KW-1133">Transmembrane helix</keyword>
<evidence type="ECO:0000313" key="4">
    <source>
        <dbReference type="EMBL" id="MBB4444979.1"/>
    </source>
</evidence>
<accession>A0A7W4SS17</accession>
<dbReference type="Proteomes" id="UP000520770">
    <property type="component" value="Unassembled WGS sequence"/>
</dbReference>
<dbReference type="EMBL" id="JACIHM010000001">
    <property type="protein sequence ID" value="MBB4444979.1"/>
    <property type="molecule type" value="Genomic_DNA"/>
</dbReference>
<reference evidence="5 6" key="1">
    <citation type="submission" date="2020-08" db="EMBL/GenBank/DDBJ databases">
        <title>Genomic Encyclopedia of Type Strains, Phase IV (KMG-V): Genome sequencing to study the core and pangenomes of soil and plant-associated prokaryotes.</title>
        <authorList>
            <person name="Whitman W."/>
        </authorList>
    </citation>
    <scope>NUCLEOTIDE SEQUENCE [LARGE SCALE GENOMIC DNA]</scope>
    <source>
        <strain evidence="3 6">SEMIA 444</strain>
        <strain evidence="2 5">SEMIA 448</strain>
        <strain evidence="4 7">SEMIA 452</strain>
    </source>
</reference>
<evidence type="ECO:0000313" key="2">
    <source>
        <dbReference type="EMBL" id="MBB4347314.1"/>
    </source>
</evidence>
<evidence type="ECO:0000256" key="1">
    <source>
        <dbReference type="SAM" id="Phobius"/>
    </source>
</evidence>